<dbReference type="Proteomes" id="UP000587880">
    <property type="component" value="Unassembled WGS sequence"/>
</dbReference>
<dbReference type="AlphaFoldDB" id="A0A7X9SMG6"/>
<name>A0A7X9SMG6_CLOBE</name>
<organism evidence="1 2">
    <name type="scientific">Clostridium beijerinckii</name>
    <name type="common">Clostridium MP</name>
    <dbReference type="NCBI Taxonomy" id="1520"/>
    <lineage>
        <taxon>Bacteria</taxon>
        <taxon>Bacillati</taxon>
        <taxon>Bacillota</taxon>
        <taxon>Clostridia</taxon>
        <taxon>Eubacteriales</taxon>
        <taxon>Clostridiaceae</taxon>
        <taxon>Clostridium</taxon>
    </lineage>
</organism>
<evidence type="ECO:0000313" key="2">
    <source>
        <dbReference type="Proteomes" id="UP000587880"/>
    </source>
</evidence>
<dbReference type="RefSeq" id="WP_168981580.1">
    <property type="nucleotide sequence ID" value="NZ_JABAGD010000010.1"/>
</dbReference>
<protein>
    <submittedName>
        <fullName evidence="1">Uncharacterized protein</fullName>
    </submittedName>
</protein>
<comment type="caution">
    <text evidence="1">The sequence shown here is derived from an EMBL/GenBank/DDBJ whole genome shotgun (WGS) entry which is preliminary data.</text>
</comment>
<dbReference type="EMBL" id="JABAGD010000010">
    <property type="protein sequence ID" value="NMF04589.1"/>
    <property type="molecule type" value="Genomic_DNA"/>
</dbReference>
<reference evidence="1 2" key="1">
    <citation type="submission" date="2020-04" db="EMBL/GenBank/DDBJ databases">
        <authorList>
            <person name="Hitch T.C.A."/>
            <person name="Wylensek D."/>
            <person name="Clavel T."/>
        </authorList>
    </citation>
    <scope>NUCLEOTIDE SEQUENCE [LARGE SCALE GENOMIC DNA]</scope>
    <source>
        <strain evidence="1 2">WB01_NA02</strain>
    </source>
</reference>
<sequence>MDKPLIIHLSFKTTSTKEIELYKRLYELEDRGTELKQTLGEIYYPERYKRKIKEM</sequence>
<gene>
    <name evidence="1" type="ORF">HF849_07410</name>
</gene>
<accession>A0A7X9SMG6</accession>
<proteinExistence type="predicted"/>
<evidence type="ECO:0000313" key="1">
    <source>
        <dbReference type="EMBL" id="NMF04589.1"/>
    </source>
</evidence>